<sequence>MSKSSQPTSVEGPFRLISSAKHGVTKQSHGTPVSRMAAEMSLVHNCLIRGINAIYLQSPNVAARGTKKDKLDFANFALRWGDMIHEHHEIEETELFPEVNEICGVPGLMDANVNEHKLFHDGLESYREYLLKVTKETEELNGIKLQTIVDSFMPTLTEHLQNEIDTLLGLEKYSDKTDWEKWLKAKTDGIVKKSMADAAFRTDVFPLSFVLHDKSYEGGVWHDFPPINWIMHLVLRWLFMNTRKDWWRFAPCDFSSMPKELPFLKE</sequence>
<dbReference type="PANTHER" id="PTHR38048">
    <property type="entry name" value="EXPRESSED PROTEIN"/>
    <property type="match status" value="1"/>
</dbReference>
<evidence type="ECO:0000313" key="3">
    <source>
        <dbReference type="EMBL" id="KAJ4249840.1"/>
    </source>
</evidence>
<dbReference type="InterPro" id="IPR012312">
    <property type="entry name" value="Hemerythrin-like"/>
</dbReference>
<dbReference type="PANTHER" id="PTHR38048:SF2">
    <property type="entry name" value="HEMERYTHRIN-LIKE DOMAIN-CONTAINING PROTEIN"/>
    <property type="match status" value="1"/>
</dbReference>
<evidence type="ECO:0000259" key="2">
    <source>
        <dbReference type="Pfam" id="PF01814"/>
    </source>
</evidence>
<dbReference type="EMBL" id="JAOQAZ010000032">
    <property type="protein sequence ID" value="KAJ4249840.1"/>
    <property type="molecule type" value="Genomic_DNA"/>
</dbReference>
<keyword evidence="4" id="KW-1185">Reference proteome</keyword>
<dbReference type="AlphaFoldDB" id="A0A9W8V8Q0"/>
<dbReference type="InterPro" id="IPR053206">
    <property type="entry name" value="Dimeric_xanthone_biosynth"/>
</dbReference>
<dbReference type="Proteomes" id="UP001152049">
    <property type="component" value="Unassembled WGS sequence"/>
</dbReference>
<gene>
    <name evidence="3" type="ORF">NW762_012183</name>
</gene>
<name>A0A9W8V8Q0_9HYPO</name>
<dbReference type="Gene3D" id="1.20.120.520">
    <property type="entry name" value="nmb1532 protein domain like"/>
    <property type="match status" value="1"/>
</dbReference>
<feature type="region of interest" description="Disordered" evidence="1">
    <location>
        <begin position="1"/>
        <end position="32"/>
    </location>
</feature>
<evidence type="ECO:0000313" key="4">
    <source>
        <dbReference type="Proteomes" id="UP001152049"/>
    </source>
</evidence>
<reference evidence="3" key="1">
    <citation type="submission" date="2022-09" db="EMBL/GenBank/DDBJ databases">
        <title>Fusarium specimens isolated from Avocado Roots.</title>
        <authorList>
            <person name="Stajich J."/>
            <person name="Roper C."/>
            <person name="Heimlech-Rivalta G."/>
        </authorList>
    </citation>
    <scope>NUCLEOTIDE SEQUENCE</scope>
    <source>
        <strain evidence="3">CF00136</strain>
    </source>
</reference>
<organism evidence="3 4">
    <name type="scientific">Fusarium torreyae</name>
    <dbReference type="NCBI Taxonomy" id="1237075"/>
    <lineage>
        <taxon>Eukaryota</taxon>
        <taxon>Fungi</taxon>
        <taxon>Dikarya</taxon>
        <taxon>Ascomycota</taxon>
        <taxon>Pezizomycotina</taxon>
        <taxon>Sordariomycetes</taxon>
        <taxon>Hypocreomycetidae</taxon>
        <taxon>Hypocreales</taxon>
        <taxon>Nectriaceae</taxon>
        <taxon>Fusarium</taxon>
    </lineage>
</organism>
<proteinExistence type="predicted"/>
<evidence type="ECO:0000256" key="1">
    <source>
        <dbReference type="SAM" id="MobiDB-lite"/>
    </source>
</evidence>
<dbReference type="OrthoDB" id="58416at2759"/>
<comment type="caution">
    <text evidence="3">The sequence shown here is derived from an EMBL/GenBank/DDBJ whole genome shotgun (WGS) entry which is preliminary data.</text>
</comment>
<protein>
    <recommendedName>
        <fullName evidence="2">Hemerythrin-like domain-containing protein</fullName>
    </recommendedName>
</protein>
<accession>A0A9W8V8Q0</accession>
<dbReference type="Pfam" id="PF01814">
    <property type="entry name" value="Hemerythrin"/>
    <property type="match status" value="1"/>
</dbReference>
<feature type="domain" description="Hemerythrin-like" evidence="2">
    <location>
        <begin position="42"/>
        <end position="168"/>
    </location>
</feature>